<sequence length="162" mass="17969">MMKIASNQKGMSILEVLLGLAMITLVGSFFISGILSMKKVAMDSGTKNSLYKQINDVIENIRPNVRMYQINYFTTDKERENALNPGDLPMAWGNGMMSTAKDCPGCPGRYGFVIQAYPGMKGLYLVTVRLTHRDWAQGEKAATVGDAKSYGYVDYQFVVNSQ</sequence>
<dbReference type="EMBL" id="CP020946">
    <property type="protein sequence ID" value="ASD63091.1"/>
    <property type="molecule type" value="Genomic_DNA"/>
</dbReference>
<dbReference type="RefSeq" id="WP_088564672.1">
    <property type="nucleotide sequence ID" value="NZ_CP020946.1"/>
</dbReference>
<dbReference type="OrthoDB" id="5293322at2"/>
<keyword evidence="1" id="KW-0472">Membrane</keyword>
<keyword evidence="1" id="KW-1133">Transmembrane helix</keyword>
<feature type="transmembrane region" description="Helical" evidence="1">
    <location>
        <begin position="12"/>
        <end position="35"/>
    </location>
</feature>
<organism evidence="2 3">
    <name type="scientific">Bdellovibrio bacteriovorus</name>
    <dbReference type="NCBI Taxonomy" id="959"/>
    <lineage>
        <taxon>Bacteria</taxon>
        <taxon>Pseudomonadati</taxon>
        <taxon>Bdellovibrionota</taxon>
        <taxon>Bdellovibrionia</taxon>
        <taxon>Bdellovibrionales</taxon>
        <taxon>Pseudobdellovibrionaceae</taxon>
        <taxon>Bdellovibrio</taxon>
    </lineage>
</organism>
<gene>
    <name evidence="2" type="ORF">B9G79_05665</name>
</gene>
<name>A0A1Z3N6Q9_BDEBC</name>
<accession>A0A1Z3N6Q9</accession>
<evidence type="ECO:0000313" key="3">
    <source>
        <dbReference type="Proteomes" id="UP000197003"/>
    </source>
</evidence>
<dbReference type="Proteomes" id="UP000197003">
    <property type="component" value="Chromosome"/>
</dbReference>
<evidence type="ECO:0008006" key="4">
    <source>
        <dbReference type="Google" id="ProtNLM"/>
    </source>
</evidence>
<reference evidence="2 3" key="1">
    <citation type="submission" date="2017-04" db="EMBL/GenBank/DDBJ databases">
        <title>Whole genome sequence of Bdellovibrio bacteriovorus strain SSB218315.</title>
        <authorList>
            <person name="Oyedara O."/>
            <person name="Rodriguez-Perez M.A."/>
        </authorList>
    </citation>
    <scope>NUCLEOTIDE SEQUENCE [LARGE SCALE GENOMIC DNA]</scope>
    <source>
        <strain evidence="2 3">SSB218315</strain>
    </source>
</reference>
<proteinExistence type="predicted"/>
<dbReference type="AlphaFoldDB" id="A0A1Z3N6Q9"/>
<protein>
    <recommendedName>
        <fullName evidence="4">Prepilin-type N-terminal cleavage/methylation domain-containing protein</fullName>
    </recommendedName>
</protein>
<evidence type="ECO:0000256" key="1">
    <source>
        <dbReference type="SAM" id="Phobius"/>
    </source>
</evidence>
<evidence type="ECO:0000313" key="2">
    <source>
        <dbReference type="EMBL" id="ASD63091.1"/>
    </source>
</evidence>
<keyword evidence="1" id="KW-0812">Transmembrane</keyword>